<dbReference type="InterPro" id="IPR013563">
    <property type="entry name" value="Oligopep_ABC_C"/>
</dbReference>
<dbReference type="NCBIfam" id="TIGR01727">
    <property type="entry name" value="oligo_HPY"/>
    <property type="match status" value="1"/>
</dbReference>
<dbReference type="GO" id="GO:0016887">
    <property type="term" value="F:ATP hydrolysis activity"/>
    <property type="evidence" value="ECO:0007669"/>
    <property type="project" value="InterPro"/>
</dbReference>
<gene>
    <name evidence="9" type="ORF">V4D31_08590</name>
</gene>
<dbReference type="EMBL" id="CP144374">
    <property type="protein sequence ID" value="XCH48387.1"/>
    <property type="molecule type" value="Genomic_DNA"/>
</dbReference>
<dbReference type="InterPro" id="IPR003439">
    <property type="entry name" value="ABC_transporter-like_ATP-bd"/>
</dbReference>
<evidence type="ECO:0000256" key="7">
    <source>
        <dbReference type="ARBA" id="ARBA00023136"/>
    </source>
</evidence>
<name>A0AAU8H0F1_9BACT</name>
<protein>
    <submittedName>
        <fullName evidence="9">ABC transporter ATP-binding protein</fullName>
    </submittedName>
</protein>
<dbReference type="InterPro" id="IPR003593">
    <property type="entry name" value="AAA+_ATPase"/>
</dbReference>
<dbReference type="InterPro" id="IPR027417">
    <property type="entry name" value="P-loop_NTPase"/>
</dbReference>
<dbReference type="Gene3D" id="3.40.50.300">
    <property type="entry name" value="P-loop containing nucleotide triphosphate hydrolases"/>
    <property type="match status" value="1"/>
</dbReference>
<sequence>MLGNEVLLQAQNLRIVYKNSTIIDDINFYVDKGEIFSIVGESGSGKTLTGLSIINLLPDYFSIDGKLIFKGENILNFSLSQIQKIRGKHISCIFQDPMVSLNPVIKVGYQVAEMFIYHYKLPKKEAMEKTNKIFNELKIAHIINNYPHQLSGGMRQRVMIAMAIACEPELIIADEPTTALDVTVQEEILDLLYYLVKEKGRAMILITHDMNILGEYADRVMVMYAGRIMEMGHVEEIFKHPLHPYTKALLDCLPAEGKKIEGIPGHVPNIKNLPHGCVFYPRCKYKSKECSLEPPCLREVSPGHLIRCFLH</sequence>
<dbReference type="PANTHER" id="PTHR43297">
    <property type="entry name" value="OLIGOPEPTIDE TRANSPORT ATP-BINDING PROTEIN APPD"/>
    <property type="match status" value="1"/>
</dbReference>
<evidence type="ECO:0000256" key="1">
    <source>
        <dbReference type="ARBA" id="ARBA00004417"/>
    </source>
</evidence>
<dbReference type="KEGG" id="tob:V4D31_08590"/>
<dbReference type="SMART" id="SM00382">
    <property type="entry name" value="AAA"/>
    <property type="match status" value="1"/>
</dbReference>
<feature type="domain" description="ABC transporter" evidence="8">
    <location>
        <begin position="8"/>
        <end position="250"/>
    </location>
</feature>
<dbReference type="PROSITE" id="PS00211">
    <property type="entry name" value="ABC_TRANSPORTER_1"/>
    <property type="match status" value="1"/>
</dbReference>
<evidence type="ECO:0000259" key="8">
    <source>
        <dbReference type="PROSITE" id="PS50893"/>
    </source>
</evidence>
<evidence type="ECO:0000256" key="3">
    <source>
        <dbReference type="ARBA" id="ARBA00022448"/>
    </source>
</evidence>
<dbReference type="RefSeq" id="WP_353686033.1">
    <property type="nucleotide sequence ID" value="NZ_CP144374.1"/>
</dbReference>
<keyword evidence="4" id="KW-1003">Cell membrane</keyword>
<evidence type="ECO:0000256" key="5">
    <source>
        <dbReference type="ARBA" id="ARBA00022741"/>
    </source>
</evidence>
<keyword evidence="7" id="KW-0472">Membrane</keyword>
<proteinExistence type="inferred from homology"/>
<evidence type="ECO:0000313" key="9">
    <source>
        <dbReference type="EMBL" id="XCH48387.1"/>
    </source>
</evidence>
<reference evidence="9" key="1">
    <citation type="submission" date="2024-01" db="EMBL/GenBank/DDBJ databases">
        <title>The first autotrophic representatives of the genus Thermodesulfovibrio.</title>
        <authorList>
            <person name="Maltseva A.I."/>
            <person name="Elcheninov A.G."/>
            <person name="Kublanov I.V."/>
            <person name="Lebedinsky A.V."/>
            <person name="Frolov E.N."/>
        </authorList>
    </citation>
    <scope>NUCLEOTIDE SEQUENCE</scope>
    <source>
        <strain evidence="9">3462-1</strain>
    </source>
</reference>
<accession>A0AAU8H0F1</accession>
<keyword evidence="6 9" id="KW-0067">ATP-binding</keyword>
<evidence type="ECO:0000256" key="4">
    <source>
        <dbReference type="ARBA" id="ARBA00022475"/>
    </source>
</evidence>
<dbReference type="InterPro" id="IPR050388">
    <property type="entry name" value="ABC_Ni/Peptide_Import"/>
</dbReference>
<evidence type="ECO:0000256" key="6">
    <source>
        <dbReference type="ARBA" id="ARBA00022840"/>
    </source>
</evidence>
<dbReference type="GO" id="GO:0005524">
    <property type="term" value="F:ATP binding"/>
    <property type="evidence" value="ECO:0007669"/>
    <property type="project" value="UniProtKB-KW"/>
</dbReference>
<keyword evidence="3" id="KW-0813">Transport</keyword>
<dbReference type="Pfam" id="PF00005">
    <property type="entry name" value="ABC_tran"/>
    <property type="match status" value="1"/>
</dbReference>
<keyword evidence="5" id="KW-0547">Nucleotide-binding</keyword>
<dbReference type="InterPro" id="IPR017871">
    <property type="entry name" value="ABC_transporter-like_CS"/>
</dbReference>
<organism evidence="9">
    <name type="scientific">Thermodesulfovibrio obliviosus</name>
    <dbReference type="NCBI Taxonomy" id="3118332"/>
    <lineage>
        <taxon>Bacteria</taxon>
        <taxon>Pseudomonadati</taxon>
        <taxon>Nitrospirota</taxon>
        <taxon>Thermodesulfovibrionia</taxon>
        <taxon>Thermodesulfovibrionales</taxon>
        <taxon>Thermodesulfovibrionaceae</taxon>
        <taxon>Thermodesulfovibrio</taxon>
    </lineage>
</organism>
<dbReference type="PROSITE" id="PS50893">
    <property type="entry name" value="ABC_TRANSPORTER_2"/>
    <property type="match status" value="1"/>
</dbReference>
<comment type="similarity">
    <text evidence="2">Belongs to the ABC transporter superfamily.</text>
</comment>
<dbReference type="CDD" id="cd03257">
    <property type="entry name" value="ABC_NikE_OppD_transporters"/>
    <property type="match status" value="1"/>
</dbReference>
<dbReference type="SUPFAM" id="SSF52540">
    <property type="entry name" value="P-loop containing nucleoside triphosphate hydrolases"/>
    <property type="match status" value="1"/>
</dbReference>
<comment type="subcellular location">
    <subcellularLocation>
        <location evidence="1">Cell inner membrane</location>
        <topology evidence="1">Peripheral membrane protein</topology>
    </subcellularLocation>
</comment>
<dbReference type="GO" id="GO:0005886">
    <property type="term" value="C:plasma membrane"/>
    <property type="evidence" value="ECO:0007669"/>
    <property type="project" value="UniProtKB-SubCell"/>
</dbReference>
<dbReference type="FunFam" id="3.40.50.300:FF:000016">
    <property type="entry name" value="Oligopeptide ABC transporter ATP-binding component"/>
    <property type="match status" value="1"/>
</dbReference>
<dbReference type="GO" id="GO:0015833">
    <property type="term" value="P:peptide transport"/>
    <property type="evidence" value="ECO:0007669"/>
    <property type="project" value="InterPro"/>
</dbReference>
<dbReference type="Pfam" id="PF08352">
    <property type="entry name" value="oligo_HPY"/>
    <property type="match status" value="1"/>
</dbReference>
<dbReference type="AlphaFoldDB" id="A0AAU8H0F1"/>
<evidence type="ECO:0000256" key="2">
    <source>
        <dbReference type="ARBA" id="ARBA00005417"/>
    </source>
</evidence>
<dbReference type="PANTHER" id="PTHR43297:SF2">
    <property type="entry name" value="DIPEPTIDE TRANSPORT ATP-BINDING PROTEIN DPPD"/>
    <property type="match status" value="1"/>
</dbReference>